<evidence type="ECO:0000313" key="1">
    <source>
        <dbReference type="EMBL" id="KAI0087704.1"/>
    </source>
</evidence>
<protein>
    <submittedName>
        <fullName evidence="1">Uncharacterized protein</fullName>
    </submittedName>
</protein>
<organism evidence="1 2">
    <name type="scientific">Irpex rosettiformis</name>
    <dbReference type="NCBI Taxonomy" id="378272"/>
    <lineage>
        <taxon>Eukaryota</taxon>
        <taxon>Fungi</taxon>
        <taxon>Dikarya</taxon>
        <taxon>Basidiomycota</taxon>
        <taxon>Agaricomycotina</taxon>
        <taxon>Agaricomycetes</taxon>
        <taxon>Polyporales</taxon>
        <taxon>Irpicaceae</taxon>
        <taxon>Irpex</taxon>
    </lineage>
</organism>
<dbReference type="Proteomes" id="UP001055072">
    <property type="component" value="Unassembled WGS sequence"/>
</dbReference>
<keyword evidence="2" id="KW-1185">Reference proteome</keyword>
<name>A0ACB8U0L5_9APHY</name>
<comment type="caution">
    <text evidence="1">The sequence shown here is derived from an EMBL/GenBank/DDBJ whole genome shotgun (WGS) entry which is preliminary data.</text>
</comment>
<gene>
    <name evidence="1" type="ORF">BDY19DRAFT_994605</name>
</gene>
<accession>A0ACB8U0L5</accession>
<evidence type="ECO:0000313" key="2">
    <source>
        <dbReference type="Proteomes" id="UP001055072"/>
    </source>
</evidence>
<dbReference type="EMBL" id="MU274916">
    <property type="protein sequence ID" value="KAI0087704.1"/>
    <property type="molecule type" value="Genomic_DNA"/>
</dbReference>
<reference evidence="1" key="1">
    <citation type="journal article" date="2021" name="Environ. Microbiol.">
        <title>Gene family expansions and transcriptome signatures uncover fungal adaptations to wood decay.</title>
        <authorList>
            <person name="Hage H."/>
            <person name="Miyauchi S."/>
            <person name="Viragh M."/>
            <person name="Drula E."/>
            <person name="Min B."/>
            <person name="Chaduli D."/>
            <person name="Navarro D."/>
            <person name="Favel A."/>
            <person name="Norest M."/>
            <person name="Lesage-Meessen L."/>
            <person name="Balint B."/>
            <person name="Merenyi Z."/>
            <person name="de Eugenio L."/>
            <person name="Morin E."/>
            <person name="Martinez A.T."/>
            <person name="Baldrian P."/>
            <person name="Stursova M."/>
            <person name="Martinez M.J."/>
            <person name="Novotny C."/>
            <person name="Magnuson J.K."/>
            <person name="Spatafora J.W."/>
            <person name="Maurice S."/>
            <person name="Pangilinan J."/>
            <person name="Andreopoulos W."/>
            <person name="LaButti K."/>
            <person name="Hundley H."/>
            <person name="Na H."/>
            <person name="Kuo A."/>
            <person name="Barry K."/>
            <person name="Lipzen A."/>
            <person name="Henrissat B."/>
            <person name="Riley R."/>
            <person name="Ahrendt S."/>
            <person name="Nagy L.G."/>
            <person name="Grigoriev I.V."/>
            <person name="Martin F."/>
            <person name="Rosso M.N."/>
        </authorList>
    </citation>
    <scope>NUCLEOTIDE SEQUENCE</scope>
    <source>
        <strain evidence="1">CBS 384.51</strain>
    </source>
</reference>
<proteinExistence type="predicted"/>
<sequence>MSTSPLPLYPFVDGKEFVETPHSAIPSSAEFTFDDASFDAFALGSPSDYPTSTPVVYSNSIHCPDLGPGSTSYSSVYKYSQASELAGYDNMLGLDWNTAAAPTQTVEQTPIPNISETLPSLGAQPNDLYSGGIGELDIAPLATNGASDSIYPSLDLPVNVLTNTSRCTQTNSRKATSSTTRSARSASSKASRRSAFTRAKLASQSPSSSSTSELSSYSGEDDATFSYKPRHISGTGTPNFTSINDSGDFQCETCAEVYKSNRFPDFERHVITHYPAFRGGPLLCCGYPLEQGLAMIARGEIPKNAKVRRFYGQLMVGGCGLTLCRTDALRRHLRGRNSCVGDLKGEWHPPARSTRS</sequence>